<proteinExistence type="predicted"/>
<comment type="caution">
    <text evidence="1">The sequence shown here is derived from an EMBL/GenBank/DDBJ whole genome shotgun (WGS) entry which is preliminary data.</text>
</comment>
<organism evidence="1 2">
    <name type="scientific">Rhodovulum marinum</name>
    <dbReference type="NCBI Taxonomy" id="320662"/>
    <lineage>
        <taxon>Bacteria</taxon>
        <taxon>Pseudomonadati</taxon>
        <taxon>Pseudomonadota</taxon>
        <taxon>Alphaproteobacteria</taxon>
        <taxon>Rhodobacterales</taxon>
        <taxon>Paracoccaceae</taxon>
        <taxon>Rhodovulum</taxon>
    </lineage>
</organism>
<reference evidence="1 2" key="1">
    <citation type="submission" date="2019-03" db="EMBL/GenBank/DDBJ databases">
        <title>Genomic Encyclopedia of Type Strains, Phase IV (KMG-IV): sequencing the most valuable type-strain genomes for metagenomic binning, comparative biology and taxonomic classification.</title>
        <authorList>
            <person name="Goeker M."/>
        </authorList>
    </citation>
    <scope>NUCLEOTIDE SEQUENCE [LARGE SCALE GENOMIC DNA]</scope>
    <source>
        <strain evidence="1 2">DSM 18063</strain>
    </source>
</reference>
<dbReference type="Pfam" id="PF04883">
    <property type="entry name" value="HK97-gp10_like"/>
    <property type="match status" value="1"/>
</dbReference>
<dbReference type="AlphaFoldDB" id="A0A4R2QAT6"/>
<dbReference type="Proteomes" id="UP000294835">
    <property type="component" value="Unassembled WGS sequence"/>
</dbReference>
<dbReference type="RefSeq" id="WP_132460101.1">
    <property type="nucleotide sequence ID" value="NZ_SLXP01000001.1"/>
</dbReference>
<accession>A0A4R2QAT6</accession>
<dbReference type="EMBL" id="SLXP01000001">
    <property type="protein sequence ID" value="TCP43935.1"/>
    <property type="molecule type" value="Genomic_DNA"/>
</dbReference>
<dbReference type="NCBIfam" id="TIGR01725">
    <property type="entry name" value="phge_HK97_gp10"/>
    <property type="match status" value="1"/>
</dbReference>
<gene>
    <name evidence="1" type="ORF">EV662_10118</name>
</gene>
<dbReference type="InterPro" id="IPR010064">
    <property type="entry name" value="HK97-gp10_tail"/>
</dbReference>
<evidence type="ECO:0000313" key="1">
    <source>
        <dbReference type="EMBL" id="TCP43935.1"/>
    </source>
</evidence>
<name>A0A4R2QAT6_9RHOB</name>
<sequence>MMRVEVRGTEDVKRLLEEVAPRHAVNISRATVHGVAGSVRDLVKRNAPRDEGDLARSIKTKRRRMEFGRIRSDVVAERGRGAKADGFYWRFLERGTSKLSARPFILPSVREIEAKLPVILREQFVKKFQAAIRRAQKRGR</sequence>
<keyword evidence="2" id="KW-1185">Reference proteome</keyword>
<dbReference type="OrthoDB" id="7470877at2"/>
<protein>
    <submittedName>
        <fullName evidence="1">HK97 gp10 family phage protein</fullName>
    </submittedName>
</protein>
<evidence type="ECO:0000313" key="2">
    <source>
        <dbReference type="Proteomes" id="UP000294835"/>
    </source>
</evidence>